<dbReference type="InterPro" id="IPR011528">
    <property type="entry name" value="NERD"/>
</dbReference>
<dbReference type="Proteomes" id="UP000326671">
    <property type="component" value="Unassembled WGS sequence"/>
</dbReference>
<sequence>MRRDEMIVKQRKIPLTILKLQALLRRLPSNHIKVPIITEDLKKRMAGYKGECSLDYQFSFLDTKHFFILHDLRLPDDNRYFQMDSVLLSRKMCLIIEVKNIAGSLLFDPVFKQLIRTKDGKEMAFSDPITQAERHEAQLKTWFQNNRLPQIPICSLVVISNPQSIIRSTTQNHLIRRKVIHLDILANKIEEIENSNSHPVLEEKEIKKITRHFLKQHTELDPSIGETYNISKEEFVKGVICPNCNHPSMIKKHGASWYCPKCSLISQNAHLPAIRDYQLLIGNTIANSQLRDFLQIHSSAAATRIFQTLMFKYTGTRKNRVYTISSLDNFEFHFKQKS</sequence>
<keyword evidence="3" id="KW-1185">Reference proteome</keyword>
<name>A0A5J5HB73_9BACI</name>
<reference evidence="2 3" key="1">
    <citation type="submission" date="2019-09" db="EMBL/GenBank/DDBJ databases">
        <title>Whole genome sequences of isolates from the Mars Exploration Rovers.</title>
        <authorList>
            <person name="Seuylemezian A."/>
            <person name="Vaishampayan P."/>
        </authorList>
    </citation>
    <scope>NUCLEOTIDE SEQUENCE [LARGE SCALE GENOMIC DNA]</scope>
    <source>
        <strain evidence="2 3">MER_TA_151</strain>
    </source>
</reference>
<evidence type="ECO:0000313" key="2">
    <source>
        <dbReference type="EMBL" id="KAA9017975.1"/>
    </source>
</evidence>
<evidence type="ECO:0000313" key="3">
    <source>
        <dbReference type="Proteomes" id="UP000326671"/>
    </source>
</evidence>
<dbReference type="AlphaFoldDB" id="A0A5J5HB73"/>
<protein>
    <submittedName>
        <fullName evidence="2">NERD domain-containing protein</fullName>
    </submittedName>
</protein>
<comment type="caution">
    <text evidence="2">The sequence shown here is derived from an EMBL/GenBank/DDBJ whole genome shotgun (WGS) entry which is preliminary data.</text>
</comment>
<evidence type="ECO:0000259" key="1">
    <source>
        <dbReference type="PROSITE" id="PS50965"/>
    </source>
</evidence>
<dbReference type="PROSITE" id="PS50965">
    <property type="entry name" value="NERD"/>
    <property type="match status" value="1"/>
</dbReference>
<accession>A0A5J5HB73</accession>
<dbReference type="Pfam" id="PF08378">
    <property type="entry name" value="NERD"/>
    <property type="match status" value="1"/>
</dbReference>
<proteinExistence type="predicted"/>
<dbReference type="OrthoDB" id="569879at2"/>
<gene>
    <name evidence="2" type="ORF">F4V44_20325</name>
</gene>
<dbReference type="EMBL" id="VYKL01000035">
    <property type="protein sequence ID" value="KAA9017975.1"/>
    <property type="molecule type" value="Genomic_DNA"/>
</dbReference>
<organism evidence="2 3">
    <name type="scientific">Niallia endozanthoxylica</name>
    <dbReference type="NCBI Taxonomy" id="2036016"/>
    <lineage>
        <taxon>Bacteria</taxon>
        <taxon>Bacillati</taxon>
        <taxon>Bacillota</taxon>
        <taxon>Bacilli</taxon>
        <taxon>Bacillales</taxon>
        <taxon>Bacillaceae</taxon>
        <taxon>Niallia</taxon>
    </lineage>
</organism>
<feature type="domain" description="NERD" evidence="1">
    <location>
        <begin position="46"/>
        <end position="162"/>
    </location>
</feature>